<evidence type="ECO:0000256" key="1">
    <source>
        <dbReference type="SAM" id="MobiDB-lite"/>
    </source>
</evidence>
<reference evidence="2" key="1">
    <citation type="journal article" date="2020" name="Nat. Genet.">
        <title>Genomic diversifications of five Gossypium allopolyploid species and their impact on cotton improvement.</title>
        <authorList>
            <person name="Chen Z.J."/>
            <person name="Sreedasyam A."/>
            <person name="Ando A."/>
            <person name="Song Q."/>
            <person name="De Santiago L.M."/>
            <person name="Hulse-Kemp A.M."/>
            <person name="Ding M."/>
            <person name="Ye W."/>
            <person name="Kirkbride R.C."/>
            <person name="Jenkins J."/>
            <person name="Plott C."/>
            <person name="Lovell J."/>
            <person name="Lin Y.M."/>
            <person name="Vaughn R."/>
            <person name="Liu B."/>
            <person name="Simpson S."/>
            <person name="Scheffler B.E."/>
            <person name="Wen L."/>
            <person name="Saski C.A."/>
            <person name="Grover C.E."/>
            <person name="Hu G."/>
            <person name="Conover J.L."/>
            <person name="Carlson J.W."/>
            <person name="Shu S."/>
            <person name="Boston L.B."/>
            <person name="Williams M."/>
            <person name="Peterson D.G."/>
            <person name="McGee K."/>
            <person name="Jones D.C."/>
            <person name="Wendel J.F."/>
            <person name="Stelly D.M."/>
            <person name="Grimwood J."/>
            <person name="Schmutz J."/>
        </authorList>
    </citation>
    <scope>NUCLEOTIDE SEQUENCE [LARGE SCALE GENOMIC DNA]</scope>
    <source>
        <strain evidence="2">cv. TM-1</strain>
    </source>
</reference>
<protein>
    <submittedName>
        <fullName evidence="3">Uncharacterized protein</fullName>
    </submittedName>
</protein>
<dbReference type="Proteomes" id="UP000818029">
    <property type="component" value="Chromosome D05"/>
</dbReference>
<organism evidence="2 3">
    <name type="scientific">Gossypium hirsutum</name>
    <name type="common">Upland cotton</name>
    <name type="synonym">Gossypium mexicanum</name>
    <dbReference type="NCBI Taxonomy" id="3635"/>
    <lineage>
        <taxon>Eukaryota</taxon>
        <taxon>Viridiplantae</taxon>
        <taxon>Streptophyta</taxon>
        <taxon>Embryophyta</taxon>
        <taxon>Tracheophyta</taxon>
        <taxon>Spermatophyta</taxon>
        <taxon>Magnoliopsida</taxon>
        <taxon>eudicotyledons</taxon>
        <taxon>Gunneridae</taxon>
        <taxon>Pentapetalae</taxon>
        <taxon>rosids</taxon>
        <taxon>malvids</taxon>
        <taxon>Malvales</taxon>
        <taxon>Malvaceae</taxon>
        <taxon>Malvoideae</taxon>
        <taxon>Gossypium</taxon>
    </lineage>
</organism>
<evidence type="ECO:0000313" key="3">
    <source>
        <dbReference type="RefSeq" id="XP_040949595.1"/>
    </source>
</evidence>
<dbReference type="RefSeq" id="XP_040949595.1">
    <property type="nucleotide sequence ID" value="XM_041093661.1"/>
</dbReference>
<name>A0ABM3A4W9_GOSHI</name>
<proteinExistence type="predicted"/>
<dbReference type="GeneID" id="121217695"/>
<feature type="region of interest" description="Disordered" evidence="1">
    <location>
        <begin position="1"/>
        <end position="21"/>
    </location>
</feature>
<dbReference type="InterPro" id="IPR044661">
    <property type="entry name" value="MED15a/b/c-like"/>
</dbReference>
<reference evidence="3" key="2">
    <citation type="submission" date="2025-08" db="UniProtKB">
        <authorList>
            <consortium name="RefSeq"/>
        </authorList>
    </citation>
    <scope>IDENTIFICATION</scope>
</reference>
<dbReference type="PANTHER" id="PTHR33137">
    <property type="entry name" value="MEDIATOR OF RNA POLYMERASE II TRANSCRIPTION SUBUNIT 15A-RELATED"/>
    <property type="match status" value="1"/>
</dbReference>
<feature type="compositionally biased region" description="Polar residues" evidence="1">
    <location>
        <begin position="1"/>
        <end position="13"/>
    </location>
</feature>
<accession>A0ABM3A4W9</accession>
<evidence type="ECO:0000313" key="2">
    <source>
        <dbReference type="Proteomes" id="UP000818029"/>
    </source>
</evidence>
<gene>
    <name evidence="3" type="primary">LOC121217695</name>
</gene>
<sequence length="107" mass="12394">MLLFPSSTDSTARTGHENGGDWQGEVYQKIKAMKETYFSELNEIHQKFAAKLLHGRGRFILSHNQPSKTNRIQMQEPMPPCISKLNMERTSLHFRKLSVPYRFLIAT</sequence>
<keyword evidence="2" id="KW-1185">Reference proteome</keyword>
<dbReference type="PANTHER" id="PTHR33137:SF4">
    <property type="entry name" value="MEDIATOR OF RNA POLYMERASE II TRANSCRIPTION SUBUNIT 15A-RELATED"/>
    <property type="match status" value="1"/>
</dbReference>